<dbReference type="AlphaFoldDB" id="A0A075MQ36"/>
<evidence type="ECO:0000313" key="1">
    <source>
        <dbReference type="EMBL" id="AIF82982.1"/>
    </source>
</evidence>
<proteinExistence type="predicted"/>
<sequence>MVPNYYSSPLLLPSVAEGRGEASAQKNMPQVKAKKKGNTLAVSSMYERQLKTPCTNVL</sequence>
<dbReference type="EMBL" id="CP007174">
    <property type="protein sequence ID" value="AIF82982.1"/>
    <property type="molecule type" value="Genomic_DNA"/>
</dbReference>
<dbReference type="KEGG" id="nev:NTE_00906"/>
<gene>
    <name evidence="1" type="ORF">NTE_00906</name>
</gene>
<organism evidence="1 2">
    <name type="scientific">Candidatus Nitrososphaera evergladensis SR1</name>
    <dbReference type="NCBI Taxonomy" id="1459636"/>
    <lineage>
        <taxon>Archaea</taxon>
        <taxon>Nitrososphaerota</taxon>
        <taxon>Nitrososphaeria</taxon>
        <taxon>Nitrososphaerales</taxon>
        <taxon>Nitrososphaeraceae</taxon>
        <taxon>Nitrososphaera</taxon>
    </lineage>
</organism>
<dbReference type="STRING" id="1459636.NTE_00906"/>
<name>A0A075MQ36_9ARCH</name>
<accession>A0A075MQ36</accession>
<dbReference type="Proteomes" id="UP000028194">
    <property type="component" value="Chromosome"/>
</dbReference>
<dbReference type="HOGENOM" id="CLU_2968268_0_0_2"/>
<reference evidence="1 2" key="1">
    <citation type="journal article" date="2014" name="PLoS ONE">
        <title>Genome Sequence of Candidatus Nitrososphaera evergladensis from Group I.1b Enriched from Everglades Soil Reveals Novel Genomic Features of the Ammonia-Oxidizing Archaea.</title>
        <authorList>
            <person name="Zhalnina K.V."/>
            <person name="Dias R."/>
            <person name="Leonard M.T."/>
            <person name="Dorr de Quadros P."/>
            <person name="Camargo F.A."/>
            <person name="Drew J.C."/>
            <person name="Farmerie W.G."/>
            <person name="Daroub S.H."/>
            <person name="Triplett E.W."/>
        </authorList>
    </citation>
    <scope>NUCLEOTIDE SEQUENCE [LARGE SCALE GENOMIC DNA]</scope>
    <source>
        <strain evidence="1 2">SR1</strain>
    </source>
</reference>
<protein>
    <submittedName>
        <fullName evidence="1">Uncharacterized protein</fullName>
    </submittedName>
</protein>
<evidence type="ECO:0000313" key="2">
    <source>
        <dbReference type="Proteomes" id="UP000028194"/>
    </source>
</evidence>
<keyword evidence="2" id="KW-1185">Reference proteome</keyword>